<dbReference type="RefSeq" id="WP_125962821.1">
    <property type="nucleotide sequence ID" value="NZ_QXGM01000001.1"/>
</dbReference>
<dbReference type="Proteomes" id="UP000287609">
    <property type="component" value="Unassembled WGS sequence"/>
</dbReference>
<protein>
    <submittedName>
        <fullName evidence="6">Transcriptional regulator, MarR family</fullName>
    </submittedName>
</protein>
<dbReference type="PRINTS" id="PR00598">
    <property type="entry name" value="HTHMARR"/>
</dbReference>
<dbReference type="InterPro" id="IPR036390">
    <property type="entry name" value="WH_DNA-bd_sf"/>
</dbReference>
<keyword evidence="2" id="KW-0238">DNA-binding</keyword>
<evidence type="ECO:0000259" key="5">
    <source>
        <dbReference type="PROSITE" id="PS50995"/>
    </source>
</evidence>
<dbReference type="AlphaFoldDB" id="A0A430FRU2"/>
<keyword evidence="1" id="KW-0805">Transcription regulation</keyword>
<evidence type="ECO:0000256" key="3">
    <source>
        <dbReference type="ARBA" id="ARBA00023163"/>
    </source>
</evidence>
<evidence type="ECO:0000256" key="2">
    <source>
        <dbReference type="ARBA" id="ARBA00023125"/>
    </source>
</evidence>
<dbReference type="Gene3D" id="1.10.10.10">
    <property type="entry name" value="Winged helix-like DNA-binding domain superfamily/Winged helix DNA-binding domain"/>
    <property type="match status" value="1"/>
</dbReference>
<keyword evidence="3" id="KW-0804">Transcription</keyword>
<evidence type="ECO:0000313" key="7">
    <source>
        <dbReference type="Proteomes" id="UP000287609"/>
    </source>
</evidence>
<evidence type="ECO:0000256" key="4">
    <source>
        <dbReference type="SAM" id="MobiDB-lite"/>
    </source>
</evidence>
<proteinExistence type="predicted"/>
<dbReference type="PROSITE" id="PS50995">
    <property type="entry name" value="HTH_MARR_2"/>
    <property type="match status" value="1"/>
</dbReference>
<dbReference type="SUPFAM" id="SSF46785">
    <property type="entry name" value="Winged helix' DNA-binding domain"/>
    <property type="match status" value="1"/>
</dbReference>
<dbReference type="PANTHER" id="PTHR42756:SF1">
    <property type="entry name" value="TRANSCRIPTIONAL REPRESSOR OF EMRAB OPERON"/>
    <property type="match status" value="1"/>
</dbReference>
<feature type="compositionally biased region" description="Acidic residues" evidence="4">
    <location>
        <begin position="157"/>
        <end position="166"/>
    </location>
</feature>
<dbReference type="InterPro" id="IPR000835">
    <property type="entry name" value="HTH_MarR-typ"/>
</dbReference>
<sequence>MCDAMHLGLDVRSLHNLIRRTLSAMMPPEVQHLSAPNVQLLIYLSHNEDHDVYQHELDRVFSITRSTDSRVLSLMEKKGLIERKSVDHDARLRKIVLTDSAREITKRIEQNANQMEEIMLQGFSHDERIYIHESLQRMKSNLLNSEFSPDPQHVASEDEQSAQDPA</sequence>
<dbReference type="OrthoDB" id="8635520at2"/>
<comment type="caution">
    <text evidence="6">The sequence shown here is derived from an EMBL/GenBank/DDBJ whole genome shotgun (WGS) entry which is preliminary data.</text>
</comment>
<dbReference type="GO" id="GO:0003677">
    <property type="term" value="F:DNA binding"/>
    <property type="evidence" value="ECO:0007669"/>
    <property type="project" value="UniProtKB-KW"/>
</dbReference>
<evidence type="ECO:0000256" key="1">
    <source>
        <dbReference type="ARBA" id="ARBA00023015"/>
    </source>
</evidence>
<dbReference type="InterPro" id="IPR036388">
    <property type="entry name" value="WH-like_DNA-bd_sf"/>
</dbReference>
<gene>
    <name evidence="6" type="ORF">D2E26_0165</name>
</gene>
<accession>A0A430FRU2</accession>
<dbReference type="EMBL" id="QXGM01000001">
    <property type="protein sequence ID" value="RSX55602.1"/>
    <property type="molecule type" value="Genomic_DNA"/>
</dbReference>
<dbReference type="GO" id="GO:0003700">
    <property type="term" value="F:DNA-binding transcription factor activity"/>
    <property type="evidence" value="ECO:0007669"/>
    <property type="project" value="InterPro"/>
</dbReference>
<evidence type="ECO:0000313" key="6">
    <source>
        <dbReference type="EMBL" id="RSX55602.1"/>
    </source>
</evidence>
<organism evidence="6 7">
    <name type="scientific">Bifidobacterium dolichotidis</name>
    <dbReference type="NCBI Taxonomy" id="2306976"/>
    <lineage>
        <taxon>Bacteria</taxon>
        <taxon>Bacillati</taxon>
        <taxon>Actinomycetota</taxon>
        <taxon>Actinomycetes</taxon>
        <taxon>Bifidobacteriales</taxon>
        <taxon>Bifidobacteriaceae</taxon>
        <taxon>Bifidobacterium</taxon>
    </lineage>
</organism>
<feature type="region of interest" description="Disordered" evidence="4">
    <location>
        <begin position="144"/>
        <end position="166"/>
    </location>
</feature>
<name>A0A430FRU2_9BIFI</name>
<dbReference type="SMART" id="SM00347">
    <property type="entry name" value="HTH_MARR"/>
    <property type="match status" value="1"/>
</dbReference>
<reference evidence="6 7" key="1">
    <citation type="submission" date="2018-09" db="EMBL/GenBank/DDBJ databases">
        <title>Characterization of the phylogenetic diversity of five novel species belonging to the genus Bifidobacterium.</title>
        <authorList>
            <person name="Lugli G.A."/>
            <person name="Duranti S."/>
            <person name="Milani C."/>
        </authorList>
    </citation>
    <scope>NUCLEOTIDE SEQUENCE [LARGE SCALE GENOMIC DNA]</scope>
    <source>
        <strain evidence="6 7">2036B</strain>
    </source>
</reference>
<feature type="domain" description="HTH marR-type" evidence="5">
    <location>
        <begin position="1"/>
        <end position="140"/>
    </location>
</feature>
<keyword evidence="7" id="KW-1185">Reference proteome</keyword>
<dbReference type="Pfam" id="PF12802">
    <property type="entry name" value="MarR_2"/>
    <property type="match status" value="1"/>
</dbReference>
<dbReference type="PANTHER" id="PTHR42756">
    <property type="entry name" value="TRANSCRIPTIONAL REGULATOR, MARR"/>
    <property type="match status" value="1"/>
</dbReference>